<dbReference type="GO" id="GO:0016787">
    <property type="term" value="F:hydrolase activity"/>
    <property type="evidence" value="ECO:0007669"/>
    <property type="project" value="UniProtKB-KW"/>
</dbReference>
<comment type="similarity">
    <text evidence="1">Belongs to the AB hydrolase superfamily. AB hydrolase 2 family.</text>
</comment>
<dbReference type="PANTHER" id="PTHR10655">
    <property type="entry name" value="LYSOPHOSPHOLIPASE-RELATED"/>
    <property type="match status" value="1"/>
</dbReference>
<dbReference type="SUPFAM" id="SSF53474">
    <property type="entry name" value="alpha/beta-Hydrolases"/>
    <property type="match status" value="1"/>
</dbReference>
<gene>
    <name evidence="4" type="primary">ypfH</name>
    <name evidence="4" type="ORF">JJ685_23070</name>
</gene>
<accession>A0A937CVX7</accession>
<evidence type="ECO:0000313" key="4">
    <source>
        <dbReference type="EMBL" id="MBL0394039.1"/>
    </source>
</evidence>
<comment type="caution">
    <text evidence="4">The sequence shown here is derived from an EMBL/GenBank/DDBJ whole genome shotgun (WGS) entry which is preliminary data.</text>
</comment>
<dbReference type="InterPro" id="IPR003140">
    <property type="entry name" value="PLipase/COase/thioEstase"/>
</dbReference>
<sequence length="206" mass="21560">MSAGVVIQSPAQADRLILLFHGVGATPQDLVPLGARLAREFPQAAVVSVPGPDRSDFGSGFQWFSVAGVTEQNRPSRVAATLERFVQAVGEWQQRTGVPPAGTTLVGFSQGAIMALAAALAPQPPAARVVSLSGRFAELPRTAPRGVRLHFLHGTADPVIPAAHAQQAAQQLQSLGADVTLDLIPGLPHGIDGTAENLLLQRLRQP</sequence>
<dbReference type="InterPro" id="IPR050565">
    <property type="entry name" value="LYPA1-2/EST-like"/>
</dbReference>
<proteinExistence type="inferred from homology"/>
<dbReference type="NCBIfam" id="NF008525">
    <property type="entry name" value="PRK11460.1"/>
    <property type="match status" value="1"/>
</dbReference>
<feature type="domain" description="Phospholipase/carboxylesterase/thioesterase" evidence="3">
    <location>
        <begin position="6"/>
        <end position="194"/>
    </location>
</feature>
<dbReference type="InterPro" id="IPR029058">
    <property type="entry name" value="AB_hydrolase_fold"/>
</dbReference>
<evidence type="ECO:0000313" key="5">
    <source>
        <dbReference type="Proteomes" id="UP000599109"/>
    </source>
</evidence>
<evidence type="ECO:0000256" key="2">
    <source>
        <dbReference type="ARBA" id="ARBA00022801"/>
    </source>
</evidence>
<organism evidence="4 5">
    <name type="scientific">Ramlibacter monticola</name>
    <dbReference type="NCBI Taxonomy" id="1926872"/>
    <lineage>
        <taxon>Bacteria</taxon>
        <taxon>Pseudomonadati</taxon>
        <taxon>Pseudomonadota</taxon>
        <taxon>Betaproteobacteria</taxon>
        <taxon>Burkholderiales</taxon>
        <taxon>Comamonadaceae</taxon>
        <taxon>Ramlibacter</taxon>
    </lineage>
</organism>
<evidence type="ECO:0000256" key="1">
    <source>
        <dbReference type="ARBA" id="ARBA00006499"/>
    </source>
</evidence>
<dbReference type="Pfam" id="PF02230">
    <property type="entry name" value="Abhydrolase_2"/>
    <property type="match status" value="1"/>
</dbReference>
<dbReference type="AlphaFoldDB" id="A0A937CVX7"/>
<reference evidence="4 5" key="1">
    <citation type="journal article" date="2017" name="Int. J. Syst. Evol. Microbiol.">
        <title>Ramlibacter monticola sp. nov., isolated from forest soil.</title>
        <authorList>
            <person name="Chaudhary D.K."/>
            <person name="Kim J."/>
        </authorList>
    </citation>
    <scope>NUCLEOTIDE SEQUENCE [LARGE SCALE GENOMIC DNA]</scope>
    <source>
        <strain evidence="4 5">KACC 19175</strain>
    </source>
</reference>
<dbReference type="PANTHER" id="PTHR10655:SF17">
    <property type="entry name" value="LYSOPHOSPHOLIPASE-LIKE PROTEIN 1"/>
    <property type="match status" value="1"/>
</dbReference>
<dbReference type="Gene3D" id="3.40.50.1820">
    <property type="entry name" value="alpha/beta hydrolase"/>
    <property type="match status" value="1"/>
</dbReference>
<protein>
    <submittedName>
        <fullName evidence="4">Esterase</fullName>
    </submittedName>
</protein>
<dbReference type="Proteomes" id="UP000599109">
    <property type="component" value="Unassembled WGS sequence"/>
</dbReference>
<name>A0A937CVX7_9BURK</name>
<dbReference type="EMBL" id="JAEQNE010000007">
    <property type="protein sequence ID" value="MBL0394039.1"/>
    <property type="molecule type" value="Genomic_DNA"/>
</dbReference>
<dbReference type="RefSeq" id="WP_201676709.1">
    <property type="nucleotide sequence ID" value="NZ_JAEQNE010000007.1"/>
</dbReference>
<keyword evidence="5" id="KW-1185">Reference proteome</keyword>
<keyword evidence="2" id="KW-0378">Hydrolase</keyword>
<evidence type="ECO:0000259" key="3">
    <source>
        <dbReference type="Pfam" id="PF02230"/>
    </source>
</evidence>